<feature type="transmembrane region" description="Helical" evidence="1">
    <location>
        <begin position="6"/>
        <end position="24"/>
    </location>
</feature>
<organism evidence="2 3">
    <name type="scientific">Octadecabacter dasysiphoniae</name>
    <dbReference type="NCBI Taxonomy" id="2909341"/>
    <lineage>
        <taxon>Bacteria</taxon>
        <taxon>Pseudomonadati</taxon>
        <taxon>Pseudomonadota</taxon>
        <taxon>Alphaproteobacteria</taxon>
        <taxon>Rhodobacterales</taxon>
        <taxon>Roseobacteraceae</taxon>
        <taxon>Octadecabacter</taxon>
    </lineage>
</organism>
<reference evidence="2 3" key="1">
    <citation type="submission" date="2022-01" db="EMBL/GenBank/DDBJ databases">
        <title>Octadecabacter sp. nov., isolated from a marine alga.</title>
        <authorList>
            <person name="Jin M.S."/>
            <person name="Kim H.M."/>
            <person name="Han D.M."/>
            <person name="Jung J.J."/>
            <person name="Jeon C.O."/>
        </authorList>
    </citation>
    <scope>NUCLEOTIDE SEQUENCE [LARGE SCALE GENOMIC DNA]</scope>
    <source>
        <strain evidence="2 3">G9-8</strain>
    </source>
</reference>
<keyword evidence="1" id="KW-0812">Transmembrane</keyword>
<keyword evidence="3" id="KW-1185">Reference proteome</keyword>
<protein>
    <submittedName>
        <fullName evidence="2">Uncharacterized protein</fullName>
    </submittedName>
</protein>
<evidence type="ECO:0000256" key="1">
    <source>
        <dbReference type="SAM" id="Phobius"/>
    </source>
</evidence>
<evidence type="ECO:0000313" key="3">
    <source>
        <dbReference type="Proteomes" id="UP001200557"/>
    </source>
</evidence>
<evidence type="ECO:0000313" key="2">
    <source>
        <dbReference type="EMBL" id="MCF2869626.1"/>
    </source>
</evidence>
<name>A0ABS9CTT9_9RHOB</name>
<dbReference type="EMBL" id="JAKGAQ010000001">
    <property type="protein sequence ID" value="MCF2869626.1"/>
    <property type="molecule type" value="Genomic_DNA"/>
</dbReference>
<comment type="caution">
    <text evidence="2">The sequence shown here is derived from an EMBL/GenBank/DDBJ whole genome shotgun (WGS) entry which is preliminary data.</text>
</comment>
<dbReference type="Proteomes" id="UP001200557">
    <property type="component" value="Unassembled WGS sequence"/>
</dbReference>
<proteinExistence type="predicted"/>
<keyword evidence="1" id="KW-1133">Transmembrane helix</keyword>
<gene>
    <name evidence="2" type="ORF">L0664_00985</name>
</gene>
<dbReference type="RefSeq" id="WP_235223758.1">
    <property type="nucleotide sequence ID" value="NZ_JAKGAQ010000001.1"/>
</dbReference>
<keyword evidence="1" id="KW-0472">Membrane</keyword>
<feature type="transmembrane region" description="Helical" evidence="1">
    <location>
        <begin position="313"/>
        <end position="334"/>
    </location>
</feature>
<sequence length="352" mass="37064">MKRAFYIVLSISPFAMTVMCLVWLSTQSPFAAPIVDRSIEQTRAALVRAVAGEVDLGWILPRMQDAILAEDLEQILLLLQLANDHDVQLPAPMLADINALNVAASGVFARTTACGACAVDINACATIAQIGACALPFELTPAGDVNALRRAGLMYLEGGDVDQLDVGLAIVGLGATGVVLASGGSSYTIKAGTSVLRMARRLGTLTAPMAARLGTLVGDAVRWDRMGDLTALRIGPSDMVDAAKLAELGDLGGSLRRIAQNTSLAEALLLMRHVDNAQDAARLARVTDALGPKTRGAFEVLGKTRVLRAAVRISDLALAAGVTLYLFMIQAALFCGQQCGNVCLRVAKRRLI</sequence>
<accession>A0ABS9CTT9</accession>